<dbReference type="AlphaFoldDB" id="A0AAU9JCT6"/>
<protein>
    <submittedName>
        <fullName evidence="1">Uncharacterized protein</fullName>
    </submittedName>
</protein>
<proteinExistence type="predicted"/>
<accession>A0AAU9JCT6</accession>
<dbReference type="EMBL" id="CAJZBQ010000033">
    <property type="protein sequence ID" value="CAG9323308.1"/>
    <property type="molecule type" value="Genomic_DNA"/>
</dbReference>
<reference evidence="1" key="1">
    <citation type="submission" date="2021-09" db="EMBL/GenBank/DDBJ databases">
        <authorList>
            <consortium name="AG Swart"/>
            <person name="Singh M."/>
            <person name="Singh A."/>
            <person name="Seah K."/>
            <person name="Emmerich C."/>
        </authorList>
    </citation>
    <scope>NUCLEOTIDE SEQUENCE</scope>
    <source>
        <strain evidence="1">ATCC30299</strain>
    </source>
</reference>
<evidence type="ECO:0000313" key="2">
    <source>
        <dbReference type="Proteomes" id="UP001162131"/>
    </source>
</evidence>
<name>A0AAU9JCT6_9CILI</name>
<keyword evidence="2" id="KW-1185">Reference proteome</keyword>
<evidence type="ECO:0000313" key="1">
    <source>
        <dbReference type="EMBL" id="CAG9323308.1"/>
    </source>
</evidence>
<dbReference type="Proteomes" id="UP001162131">
    <property type="component" value="Unassembled WGS sequence"/>
</dbReference>
<gene>
    <name evidence="1" type="ORF">BSTOLATCC_MIC33208</name>
</gene>
<organism evidence="1 2">
    <name type="scientific">Blepharisma stoltei</name>
    <dbReference type="NCBI Taxonomy" id="1481888"/>
    <lineage>
        <taxon>Eukaryota</taxon>
        <taxon>Sar</taxon>
        <taxon>Alveolata</taxon>
        <taxon>Ciliophora</taxon>
        <taxon>Postciliodesmatophora</taxon>
        <taxon>Heterotrichea</taxon>
        <taxon>Heterotrichida</taxon>
        <taxon>Blepharismidae</taxon>
        <taxon>Blepharisma</taxon>
    </lineage>
</organism>
<sequence length="189" mass="21545">MEQKKHLKLPSVDIKEFHYKPKADILCNRLLTPQIPTHVDFSEYCTNNRRGSLNQKLPSLEKSSFGFGSNSPPTPFTTVNIARIDLSSRFRVRQPVIPDTKNHETRVKTSISALHREDEPKETITTDTVNTENIAESGGNQPQEKPQTASRNFQRFKYNRHQKGCELKATLSEYTLCQTNSEDTGILDI</sequence>
<comment type="caution">
    <text evidence="1">The sequence shown here is derived from an EMBL/GenBank/DDBJ whole genome shotgun (WGS) entry which is preliminary data.</text>
</comment>